<dbReference type="InterPro" id="IPR017853">
    <property type="entry name" value="GH"/>
</dbReference>
<feature type="domain" description="Glycosyl hydrolase family 13 catalytic" evidence="2">
    <location>
        <begin position="1"/>
        <end position="479"/>
    </location>
</feature>
<accession>A0A4V2NWW9</accession>
<dbReference type="SUPFAM" id="SSF51445">
    <property type="entry name" value="(Trans)glycosidases"/>
    <property type="match status" value="1"/>
</dbReference>
<comment type="caution">
    <text evidence="3">The sequence shown here is derived from an EMBL/GenBank/DDBJ whole genome shotgun (WGS) entry which is preliminary data.</text>
</comment>
<dbReference type="Gene3D" id="3.20.20.80">
    <property type="entry name" value="Glycosidases"/>
    <property type="match status" value="2"/>
</dbReference>
<evidence type="ECO:0000313" key="4">
    <source>
        <dbReference type="Proteomes" id="UP000295443"/>
    </source>
</evidence>
<dbReference type="AlphaFoldDB" id="A0A4V2NWW9"/>
<reference evidence="3 4" key="1">
    <citation type="submission" date="2019-03" db="EMBL/GenBank/DDBJ databases">
        <title>Genome sequence of Thiobacillaceae bacterium LSR1, a sulfur-oxidizing bacterium isolated from freshwater sediment.</title>
        <authorList>
            <person name="Li S."/>
        </authorList>
    </citation>
    <scope>NUCLEOTIDE SEQUENCE [LARGE SCALE GENOMIC DNA]</scope>
    <source>
        <strain evidence="3 4">LSR1</strain>
    </source>
</reference>
<proteinExistence type="predicted"/>
<sequence length="596" mass="66366">MLDRFSDGNEQGYRDNAGGTVADGRTPPFRFMDDAYTADRGAWAASGAEWLGGNLKGLASKLGYLKRLGVSALWISPVFKQVAADPHSYHGYGIQNYLDVDPHFGTRQDLVDLVDGAHRHGIRVILDIILNHAGDVFGYCFDGNRYPADDGGMDPRWDGARYPVAGWRNAYGEANIPFAAVDPASHPYAWPNDAVWPAELQDAATFTTMGRIVNWDYDPEYYEGDFCTLKDIHHGDHVRDAEGRRIPDAFVTSPALVALCEVYKFWIALADVDGFRIDTVKHMEPGATRYFVSVIKEFAQSLGKENFFLVGEITGGRANAYNTLELTGLDAALGIDDIPDRMEYLAKGWREPTDYFDLFRNSALVNKSSHTWFGKHVVTLFDDHDQVRKGNAKGRFCGDKGNDGYEHLKAVLGLNLCSMGIPCLYYGTEQGFDGAGDNDRYLRECMFGGAFGSLQSCDRHFFDEEHEIYRFVADVVALRRQHLALSRGRQYLRELCDDLEPGEFRLPHLRDGRIRGMVPWSRLFADRELLLAINTDTEYDHAAWVTIDAALHAEPGTLTCLYSSDPEQIGSAADIIACNGRAARILVPAGGFVAYG</sequence>
<dbReference type="Pfam" id="PF00128">
    <property type="entry name" value="Alpha-amylase"/>
    <property type="match status" value="2"/>
</dbReference>
<dbReference type="PANTHER" id="PTHR10357">
    <property type="entry name" value="ALPHA-AMYLASE FAMILY MEMBER"/>
    <property type="match status" value="1"/>
</dbReference>
<feature type="region of interest" description="Disordered" evidence="1">
    <location>
        <begin position="1"/>
        <end position="25"/>
    </location>
</feature>
<evidence type="ECO:0000256" key="1">
    <source>
        <dbReference type="SAM" id="MobiDB-lite"/>
    </source>
</evidence>
<keyword evidence="4" id="KW-1185">Reference proteome</keyword>
<protein>
    <submittedName>
        <fullName evidence="3">Alpha-amylase</fullName>
    </submittedName>
</protein>
<dbReference type="EMBL" id="SJZB01000008">
    <property type="protein sequence ID" value="TCJ18952.1"/>
    <property type="molecule type" value="Genomic_DNA"/>
</dbReference>
<name>A0A4V2NWW9_9PROT</name>
<dbReference type="GO" id="GO:0005975">
    <property type="term" value="P:carbohydrate metabolic process"/>
    <property type="evidence" value="ECO:0007669"/>
    <property type="project" value="InterPro"/>
</dbReference>
<dbReference type="InterPro" id="IPR006047">
    <property type="entry name" value="GH13_cat_dom"/>
</dbReference>
<dbReference type="OrthoDB" id="9800174at2"/>
<dbReference type="CDD" id="cd11352">
    <property type="entry name" value="AmyAc_5"/>
    <property type="match status" value="1"/>
</dbReference>
<dbReference type="Proteomes" id="UP000295443">
    <property type="component" value="Unassembled WGS sequence"/>
</dbReference>
<dbReference type="SMART" id="SM00642">
    <property type="entry name" value="Aamy"/>
    <property type="match status" value="1"/>
</dbReference>
<organism evidence="3 4">
    <name type="scientific">Parasulfuritortus cantonensis</name>
    <dbReference type="NCBI Taxonomy" id="2528202"/>
    <lineage>
        <taxon>Bacteria</taxon>
        <taxon>Pseudomonadati</taxon>
        <taxon>Pseudomonadota</taxon>
        <taxon>Betaproteobacteria</taxon>
        <taxon>Nitrosomonadales</taxon>
        <taxon>Thiobacillaceae</taxon>
        <taxon>Parasulfuritortus</taxon>
    </lineage>
</organism>
<gene>
    <name evidence="3" type="ORF">EZJ19_01650</name>
</gene>
<evidence type="ECO:0000313" key="3">
    <source>
        <dbReference type="EMBL" id="TCJ18952.1"/>
    </source>
</evidence>
<dbReference type="PANTHER" id="PTHR10357:SF209">
    <property type="entry name" value="PERIPLASMIC ALPHA-AMYLASE"/>
    <property type="match status" value="1"/>
</dbReference>
<evidence type="ECO:0000259" key="2">
    <source>
        <dbReference type="SMART" id="SM00642"/>
    </source>
</evidence>